<feature type="region of interest" description="Disordered" evidence="1">
    <location>
        <begin position="178"/>
        <end position="202"/>
    </location>
</feature>
<proteinExistence type="predicted"/>
<accession>A0A9N9LY30</accession>
<keyword evidence="3" id="KW-1185">Reference proteome</keyword>
<dbReference type="Proteomes" id="UP000701801">
    <property type="component" value="Unassembled WGS sequence"/>
</dbReference>
<evidence type="ECO:0000313" key="3">
    <source>
        <dbReference type="Proteomes" id="UP000701801"/>
    </source>
</evidence>
<reference evidence="2" key="1">
    <citation type="submission" date="2021-07" db="EMBL/GenBank/DDBJ databases">
        <authorList>
            <person name="Durling M."/>
        </authorList>
    </citation>
    <scope>NUCLEOTIDE SEQUENCE</scope>
</reference>
<gene>
    <name evidence="2" type="ORF">HYALB_00013587</name>
</gene>
<protein>
    <submittedName>
        <fullName evidence="2">Uncharacterized protein</fullName>
    </submittedName>
</protein>
<evidence type="ECO:0000313" key="2">
    <source>
        <dbReference type="EMBL" id="CAG8981175.1"/>
    </source>
</evidence>
<organism evidence="2 3">
    <name type="scientific">Hymenoscyphus albidus</name>
    <dbReference type="NCBI Taxonomy" id="595503"/>
    <lineage>
        <taxon>Eukaryota</taxon>
        <taxon>Fungi</taxon>
        <taxon>Dikarya</taxon>
        <taxon>Ascomycota</taxon>
        <taxon>Pezizomycotina</taxon>
        <taxon>Leotiomycetes</taxon>
        <taxon>Helotiales</taxon>
        <taxon>Helotiaceae</taxon>
        <taxon>Hymenoscyphus</taxon>
    </lineage>
</organism>
<dbReference type="AlphaFoldDB" id="A0A9N9LY30"/>
<dbReference type="EMBL" id="CAJVRM010000452">
    <property type="protein sequence ID" value="CAG8981175.1"/>
    <property type="molecule type" value="Genomic_DNA"/>
</dbReference>
<sequence length="202" mass="22413">MIQGYSSELNQNVHLILAKQNGVTIKIQPCAGIRLLFNITEGNDNPASDLRLRMTPSLEPSVNGNSLQGEYGGTDPPAGTVLTKYAVLKKELDEVTNWKARAAGLPDSVYLTPGIYSLVKWKSVKPICFRFEATSSYCDLIDKSNKLSVEEKAIAKDAIKAFANMKKNRKKTDLCAYDKDEQGNPNTRSRRCSHLNPYVKTN</sequence>
<name>A0A9N9LY30_9HELO</name>
<evidence type="ECO:0000256" key="1">
    <source>
        <dbReference type="SAM" id="MobiDB-lite"/>
    </source>
</evidence>
<comment type="caution">
    <text evidence="2">The sequence shown here is derived from an EMBL/GenBank/DDBJ whole genome shotgun (WGS) entry which is preliminary data.</text>
</comment>
<dbReference type="OrthoDB" id="10461468at2759"/>